<name>A0ACC0FUL8_9ERIC</name>
<dbReference type="EMBL" id="CM045770">
    <property type="protein sequence ID" value="KAI7991750.1"/>
    <property type="molecule type" value="Genomic_DNA"/>
</dbReference>
<reference evidence="1 2" key="1">
    <citation type="journal article" date="2022" name="Plant J.">
        <title>Chromosome-level genome of Camellia lanceoleosa provides a valuable resource for understanding genome evolution and self-incompatibility.</title>
        <authorList>
            <person name="Gong W."/>
            <person name="Xiao S."/>
            <person name="Wang L."/>
            <person name="Liao Z."/>
            <person name="Chang Y."/>
            <person name="Mo W."/>
            <person name="Hu G."/>
            <person name="Li W."/>
            <person name="Zhao G."/>
            <person name="Zhu H."/>
            <person name="Hu X."/>
            <person name="Ji K."/>
            <person name="Xiang X."/>
            <person name="Song Q."/>
            <person name="Yuan D."/>
            <person name="Jin S."/>
            <person name="Zhang L."/>
        </authorList>
    </citation>
    <scope>NUCLEOTIDE SEQUENCE [LARGE SCALE GENOMIC DNA]</scope>
    <source>
        <strain evidence="1">SQ_2022a</strain>
    </source>
</reference>
<keyword evidence="2" id="KW-1185">Reference proteome</keyword>
<comment type="caution">
    <text evidence="1">The sequence shown here is derived from an EMBL/GenBank/DDBJ whole genome shotgun (WGS) entry which is preliminary data.</text>
</comment>
<evidence type="ECO:0000313" key="1">
    <source>
        <dbReference type="EMBL" id="KAI7991750.1"/>
    </source>
</evidence>
<gene>
    <name evidence="1" type="ORF">LOK49_LG12G02592</name>
</gene>
<organism evidence="1 2">
    <name type="scientific">Camellia lanceoleosa</name>
    <dbReference type="NCBI Taxonomy" id="1840588"/>
    <lineage>
        <taxon>Eukaryota</taxon>
        <taxon>Viridiplantae</taxon>
        <taxon>Streptophyta</taxon>
        <taxon>Embryophyta</taxon>
        <taxon>Tracheophyta</taxon>
        <taxon>Spermatophyta</taxon>
        <taxon>Magnoliopsida</taxon>
        <taxon>eudicotyledons</taxon>
        <taxon>Gunneridae</taxon>
        <taxon>Pentapetalae</taxon>
        <taxon>asterids</taxon>
        <taxon>Ericales</taxon>
        <taxon>Theaceae</taxon>
        <taxon>Camellia</taxon>
    </lineage>
</organism>
<protein>
    <submittedName>
        <fullName evidence="1">Uncharacterized protein</fullName>
    </submittedName>
</protein>
<sequence>MEWGNPISSLGGCPTTNKLLNLLLSAEDSGLEDVHLLECLGSFQCASIHLFICYAAHLLECSGQCCSSVINQVELCSRLDCYWVGFMVRIWFGEGMLTILVQVSYWCLGLLNGGQSWEKTMDCHSPSQGLMPASFKVCTVPLDGDESAMEEVLDPDFGEAAFGRVALVNSGLW</sequence>
<accession>A0ACC0FUL8</accession>
<proteinExistence type="predicted"/>
<dbReference type="Proteomes" id="UP001060215">
    <property type="component" value="Chromosome 13"/>
</dbReference>
<evidence type="ECO:0000313" key="2">
    <source>
        <dbReference type="Proteomes" id="UP001060215"/>
    </source>
</evidence>